<feature type="domain" description="Malonyl-CoA:ACP transacylase (MAT)" evidence="8">
    <location>
        <begin position="6"/>
        <end position="300"/>
    </location>
</feature>
<dbReference type="PANTHER" id="PTHR42681">
    <property type="entry name" value="MALONYL-COA-ACYL CARRIER PROTEIN TRANSACYLASE, MITOCHONDRIAL"/>
    <property type="match status" value="1"/>
</dbReference>
<evidence type="ECO:0000256" key="5">
    <source>
        <dbReference type="ARBA" id="ARBA00048462"/>
    </source>
</evidence>
<dbReference type="InterPro" id="IPR014043">
    <property type="entry name" value="Acyl_transferase_dom"/>
</dbReference>
<reference evidence="9" key="1">
    <citation type="journal article" date="2020" name="mSystems">
        <title>Genome- and Community-Level Interaction Insights into Carbon Utilization and Element Cycling Functions of Hydrothermarchaeota in Hydrothermal Sediment.</title>
        <authorList>
            <person name="Zhou Z."/>
            <person name="Liu Y."/>
            <person name="Xu W."/>
            <person name="Pan J."/>
            <person name="Luo Z.H."/>
            <person name="Li M."/>
        </authorList>
    </citation>
    <scope>NUCLEOTIDE SEQUENCE [LARGE SCALE GENOMIC DNA]</scope>
    <source>
        <strain evidence="9">HyVt-115</strain>
    </source>
</reference>
<dbReference type="SUPFAM" id="SSF55048">
    <property type="entry name" value="Probable ACP-binding domain of malonyl-CoA ACP transacylase"/>
    <property type="match status" value="1"/>
</dbReference>
<dbReference type="InterPro" id="IPR024925">
    <property type="entry name" value="Malonyl_CoA-ACP_transAc"/>
</dbReference>
<evidence type="ECO:0000256" key="3">
    <source>
        <dbReference type="ARBA" id="ARBA00022679"/>
    </source>
</evidence>
<evidence type="ECO:0000313" key="9">
    <source>
        <dbReference type="EMBL" id="HDD52977.1"/>
    </source>
</evidence>
<keyword evidence="4 6" id="KW-0012">Acyltransferase</keyword>
<evidence type="ECO:0000259" key="8">
    <source>
        <dbReference type="SMART" id="SM00827"/>
    </source>
</evidence>
<gene>
    <name evidence="9" type="primary">fabD</name>
    <name evidence="9" type="ORF">ENF32_02770</name>
</gene>
<comment type="similarity">
    <text evidence="6">Belongs to the fabD family.</text>
</comment>
<dbReference type="PIRSF" id="PIRSF000446">
    <property type="entry name" value="Mct"/>
    <property type="match status" value="1"/>
</dbReference>
<comment type="caution">
    <text evidence="9">The sequence shown here is derived from an EMBL/GenBank/DDBJ whole genome shotgun (WGS) entry which is preliminary data.</text>
</comment>
<dbReference type="Pfam" id="PF00698">
    <property type="entry name" value="Acyl_transf_1"/>
    <property type="match status" value="1"/>
</dbReference>
<name>A0A7C0Y915_9BACT</name>
<dbReference type="InterPro" id="IPR016036">
    <property type="entry name" value="Malonyl_transacylase_ACP-bd"/>
</dbReference>
<evidence type="ECO:0000256" key="6">
    <source>
        <dbReference type="PIRNR" id="PIRNR000446"/>
    </source>
</evidence>
<dbReference type="PANTHER" id="PTHR42681:SF1">
    <property type="entry name" value="MALONYL-COA-ACYL CARRIER PROTEIN TRANSACYLASE, MITOCHONDRIAL"/>
    <property type="match status" value="1"/>
</dbReference>
<dbReference type="InterPro" id="IPR050858">
    <property type="entry name" value="Mal-CoA-ACP_Trans/PKS_FabD"/>
</dbReference>
<sequence>MKVASVFPGQGAQRVGMGVEAYETYPVVRETFKEASEVLGFDLARLCFEGPQEELTLTENAQPAILTLSVALYRVLNGMGFRPHIVAGHSLGEYSALVAAGGLPLARAVEAVRYRGRFMQEAVPHGRGAMAAIIGMDPQRVADLCQEFSSRGVVEVANYNSPEQTVISGEKEPVEAAAQAATQWGAKRAILLEVSAPFHSSLMAPAREKLRPLLEAMPFSDLVFPLVSNVTAEPVTKGDEERRLLLDQVTAPVLWTQSVRFIVDQGVQLFVEVGPGNVLSGLVRKIERMVKTVPVADPKGVEKLRGMGVLDG</sequence>
<evidence type="ECO:0000256" key="7">
    <source>
        <dbReference type="PIRSR" id="PIRSR000446-1"/>
    </source>
</evidence>
<dbReference type="Proteomes" id="UP000885690">
    <property type="component" value="Unassembled WGS sequence"/>
</dbReference>
<dbReference type="AlphaFoldDB" id="A0A7C0Y915"/>
<protein>
    <recommendedName>
        <fullName evidence="2 6">Malonyl CoA-acyl carrier protein transacylase</fullName>
        <ecNumber evidence="1 6">2.3.1.39</ecNumber>
    </recommendedName>
</protein>
<evidence type="ECO:0000256" key="4">
    <source>
        <dbReference type="ARBA" id="ARBA00023315"/>
    </source>
</evidence>
<evidence type="ECO:0000256" key="1">
    <source>
        <dbReference type="ARBA" id="ARBA00013258"/>
    </source>
</evidence>
<dbReference type="InterPro" id="IPR001227">
    <property type="entry name" value="Ac_transferase_dom_sf"/>
</dbReference>
<organism evidence="9">
    <name type="scientific">Thermosulfidibacter takaii</name>
    <dbReference type="NCBI Taxonomy" id="412593"/>
    <lineage>
        <taxon>Bacteria</taxon>
        <taxon>Pseudomonadati</taxon>
        <taxon>Thermosulfidibacterota</taxon>
        <taxon>Thermosulfidibacteria</taxon>
        <taxon>Thermosulfidibacterales</taxon>
        <taxon>Thermosulfidibacteraceae</taxon>
    </lineage>
</organism>
<feature type="active site" evidence="7">
    <location>
        <position position="90"/>
    </location>
</feature>
<dbReference type="NCBIfam" id="TIGR00128">
    <property type="entry name" value="fabD"/>
    <property type="match status" value="1"/>
</dbReference>
<comment type="catalytic activity">
    <reaction evidence="5 6">
        <text>holo-[ACP] + malonyl-CoA = malonyl-[ACP] + CoA</text>
        <dbReference type="Rhea" id="RHEA:41792"/>
        <dbReference type="Rhea" id="RHEA-COMP:9623"/>
        <dbReference type="Rhea" id="RHEA-COMP:9685"/>
        <dbReference type="ChEBI" id="CHEBI:57287"/>
        <dbReference type="ChEBI" id="CHEBI:57384"/>
        <dbReference type="ChEBI" id="CHEBI:64479"/>
        <dbReference type="ChEBI" id="CHEBI:78449"/>
        <dbReference type="EC" id="2.3.1.39"/>
    </reaction>
</comment>
<dbReference type="SUPFAM" id="SSF52151">
    <property type="entry name" value="FabD/lysophospholipase-like"/>
    <property type="match status" value="1"/>
</dbReference>
<dbReference type="Gene3D" id="3.40.366.10">
    <property type="entry name" value="Malonyl-Coenzyme A Acyl Carrier Protein, domain 2"/>
    <property type="match status" value="1"/>
</dbReference>
<proteinExistence type="inferred from homology"/>
<dbReference type="SMART" id="SM00827">
    <property type="entry name" value="PKS_AT"/>
    <property type="match status" value="1"/>
</dbReference>
<feature type="active site" evidence="7">
    <location>
        <position position="199"/>
    </location>
</feature>
<accession>A0A7C0Y915</accession>
<dbReference type="GO" id="GO:0006633">
    <property type="term" value="P:fatty acid biosynthetic process"/>
    <property type="evidence" value="ECO:0007669"/>
    <property type="project" value="TreeGrafter"/>
</dbReference>
<dbReference type="EC" id="2.3.1.39" evidence="1 6"/>
<dbReference type="GO" id="GO:0005829">
    <property type="term" value="C:cytosol"/>
    <property type="evidence" value="ECO:0007669"/>
    <property type="project" value="TreeGrafter"/>
</dbReference>
<dbReference type="InterPro" id="IPR004410">
    <property type="entry name" value="Malonyl_CoA-ACP_transAc_FabD"/>
</dbReference>
<dbReference type="GO" id="GO:0004314">
    <property type="term" value="F:[acyl-carrier-protein] S-malonyltransferase activity"/>
    <property type="evidence" value="ECO:0007669"/>
    <property type="project" value="UniProtKB-EC"/>
</dbReference>
<dbReference type="InterPro" id="IPR016035">
    <property type="entry name" value="Acyl_Trfase/lysoPLipase"/>
</dbReference>
<dbReference type="FunFam" id="3.30.70.250:FF:000001">
    <property type="entry name" value="Malonyl CoA-acyl carrier protein transacylase"/>
    <property type="match status" value="1"/>
</dbReference>
<dbReference type="EMBL" id="DQWS01000107">
    <property type="protein sequence ID" value="HDD52977.1"/>
    <property type="molecule type" value="Genomic_DNA"/>
</dbReference>
<evidence type="ECO:0000256" key="2">
    <source>
        <dbReference type="ARBA" id="ARBA00018953"/>
    </source>
</evidence>
<keyword evidence="3 6" id="KW-0808">Transferase</keyword>
<dbReference type="Gene3D" id="3.30.70.250">
    <property type="entry name" value="Malonyl-CoA ACP transacylase, ACP-binding"/>
    <property type="match status" value="1"/>
</dbReference>